<gene>
    <name evidence="2" type="ORF">OO014_05755</name>
</gene>
<organism evidence="2 3">
    <name type="scientific">Intrasporangium calvum</name>
    <dbReference type="NCBI Taxonomy" id="53358"/>
    <lineage>
        <taxon>Bacteria</taxon>
        <taxon>Bacillati</taxon>
        <taxon>Actinomycetota</taxon>
        <taxon>Actinomycetes</taxon>
        <taxon>Micrococcales</taxon>
        <taxon>Intrasporangiaceae</taxon>
        <taxon>Intrasporangium</taxon>
    </lineage>
</organism>
<accession>A0ABT5GES0</accession>
<dbReference type="EMBL" id="JAPFQL010000017">
    <property type="protein sequence ID" value="MDC5696755.1"/>
    <property type="molecule type" value="Genomic_DNA"/>
</dbReference>
<proteinExistence type="predicted"/>
<dbReference type="Gene3D" id="3.90.550.10">
    <property type="entry name" value="Spore Coat Polysaccharide Biosynthesis Protein SpsA, Chain A"/>
    <property type="match status" value="1"/>
</dbReference>
<dbReference type="CDD" id="cd00761">
    <property type="entry name" value="Glyco_tranf_GTA_type"/>
    <property type="match status" value="1"/>
</dbReference>
<reference evidence="2 3" key="1">
    <citation type="submission" date="2022-11" db="EMBL/GenBank/DDBJ databases">
        <title>Anaerobic phenanthrene biodegradation by a DNRA strain PheN6.</title>
        <authorList>
            <person name="Zhang Z."/>
        </authorList>
    </citation>
    <scope>NUCLEOTIDE SEQUENCE [LARGE SCALE GENOMIC DNA]</scope>
    <source>
        <strain evidence="2 3">PheN6</strain>
    </source>
</reference>
<evidence type="ECO:0000313" key="3">
    <source>
        <dbReference type="Proteomes" id="UP001150259"/>
    </source>
</evidence>
<dbReference type="RefSeq" id="WP_272461331.1">
    <property type="nucleotide sequence ID" value="NZ_JAPFQL010000017.1"/>
</dbReference>
<keyword evidence="3" id="KW-1185">Reference proteome</keyword>
<evidence type="ECO:0000313" key="2">
    <source>
        <dbReference type="EMBL" id="MDC5696755.1"/>
    </source>
</evidence>
<comment type="caution">
    <text evidence="2">The sequence shown here is derived from an EMBL/GenBank/DDBJ whole genome shotgun (WGS) entry which is preliminary data.</text>
</comment>
<name>A0ABT5GES0_9MICO</name>
<dbReference type="SUPFAM" id="SSF53448">
    <property type="entry name" value="Nucleotide-diphospho-sugar transferases"/>
    <property type="match status" value="1"/>
</dbReference>
<protein>
    <submittedName>
        <fullName evidence="2">Glycosyltransferase family 2 protein</fullName>
    </submittedName>
</protein>
<sequence length="602" mass="64342">MPSPVPRRVTGLRRRVARFIDPDRATRPGSAGATGRAPRVGGAEGGPYSPPVAPAVVSGPAPLPTRVGVVASDRLRRLMADEWHQTDLAAAERPEGVDLVLLEARNGAVAGWTRGAEELAALVHESAAAGTPVALWITAGPVPDWEWLGEVSVLAAATAALRDELATRSGQHVHLLAPAAQPRRHRPAGPPHARRAATVVVEEQDGGVAVAALGELVGAAIQPMKSGDVYVQGIGRSSSWFDDVQGSLKRPLENREWSLVEMDLSSHRVAVDLSGVSTDSGWTSMAAAASATPLVGIDGLSAALPADVAALVPRVEDGKHLRRELVARIEQTELVAREGLRLQRAVLHSHTAAHRARAVVASAGLPGAESAARTISAIIPTNRAHEVDNIFANVGRQAHAQRELVLVLHGLTLDHADLRRRAAEAGIADLAIVDADPSLTLGACMNLGVDAASGRYVAKMDDDNFYGVHYLGDLLDAFSYTDAGIVGKWCHYVWLRSSNAVVLRYPESEHRPERRIQGGSMVFDGDVVRHLRFSDIPRAVDSDILDRATAEGIGIYSADRFNFVSIRGTDRHAHTWTVADSTFMTKRGRLQFFGDPRPHVSV</sequence>
<feature type="region of interest" description="Disordered" evidence="1">
    <location>
        <begin position="19"/>
        <end position="47"/>
    </location>
</feature>
<dbReference type="InterPro" id="IPR029044">
    <property type="entry name" value="Nucleotide-diphossugar_trans"/>
</dbReference>
<dbReference type="Proteomes" id="UP001150259">
    <property type="component" value="Unassembled WGS sequence"/>
</dbReference>
<evidence type="ECO:0000256" key="1">
    <source>
        <dbReference type="SAM" id="MobiDB-lite"/>
    </source>
</evidence>